<feature type="transmembrane region" description="Helical" evidence="6">
    <location>
        <begin position="192"/>
        <end position="209"/>
    </location>
</feature>
<feature type="transmembrane region" description="Helical" evidence="6">
    <location>
        <begin position="216"/>
        <end position="235"/>
    </location>
</feature>
<dbReference type="EMBL" id="HBGX01000225">
    <property type="protein sequence ID" value="CAD9549905.1"/>
    <property type="molecule type" value="Transcribed_RNA"/>
</dbReference>
<proteinExistence type="predicted"/>
<evidence type="ECO:0000256" key="4">
    <source>
        <dbReference type="ARBA" id="ARBA00023136"/>
    </source>
</evidence>
<evidence type="ECO:0000313" key="8">
    <source>
        <dbReference type="EMBL" id="CAD9549905.1"/>
    </source>
</evidence>
<organism evidence="8">
    <name type="scientific">Cyanoptyche gloeocystis</name>
    <dbReference type="NCBI Taxonomy" id="77922"/>
    <lineage>
        <taxon>Eukaryota</taxon>
        <taxon>Glaucocystophyceae</taxon>
        <taxon>Glaucocystophyceae incertae sedis</taxon>
        <taxon>Cyanoptyche</taxon>
    </lineage>
</organism>
<feature type="region of interest" description="Disordered" evidence="5">
    <location>
        <begin position="112"/>
        <end position="144"/>
    </location>
</feature>
<dbReference type="GO" id="GO:0016020">
    <property type="term" value="C:membrane"/>
    <property type="evidence" value="ECO:0007669"/>
    <property type="project" value="UniProtKB-SubCell"/>
</dbReference>
<keyword evidence="3 6" id="KW-1133">Transmembrane helix</keyword>
<comment type="subcellular location">
    <subcellularLocation>
        <location evidence="1">Membrane</location>
        <topology evidence="1">Multi-pass membrane protein</topology>
    </subcellularLocation>
</comment>
<evidence type="ECO:0000256" key="6">
    <source>
        <dbReference type="SAM" id="Phobius"/>
    </source>
</evidence>
<dbReference type="AlphaFoldDB" id="A0A7S2JJR3"/>
<protein>
    <recommendedName>
        <fullName evidence="7">CGL160/ATPI domain-containing protein</fullName>
    </recommendedName>
</protein>
<feature type="transmembrane region" description="Helical" evidence="6">
    <location>
        <begin position="167"/>
        <end position="186"/>
    </location>
</feature>
<keyword evidence="2 6" id="KW-0812">Transmembrane</keyword>
<evidence type="ECO:0000256" key="1">
    <source>
        <dbReference type="ARBA" id="ARBA00004141"/>
    </source>
</evidence>
<feature type="compositionally biased region" description="Basic residues" evidence="5">
    <location>
        <begin position="129"/>
        <end position="141"/>
    </location>
</feature>
<evidence type="ECO:0000256" key="3">
    <source>
        <dbReference type="ARBA" id="ARBA00022989"/>
    </source>
</evidence>
<reference evidence="8" key="1">
    <citation type="submission" date="2021-01" db="EMBL/GenBank/DDBJ databases">
        <authorList>
            <person name="Corre E."/>
            <person name="Pelletier E."/>
            <person name="Niang G."/>
            <person name="Scheremetjew M."/>
            <person name="Finn R."/>
            <person name="Kale V."/>
            <person name="Holt S."/>
            <person name="Cochrane G."/>
            <person name="Meng A."/>
            <person name="Brown T."/>
            <person name="Cohen L."/>
        </authorList>
    </citation>
    <scope>NUCLEOTIDE SEQUENCE</scope>
    <source>
        <strain evidence="8">SAG4.97</strain>
    </source>
</reference>
<dbReference type="InterPro" id="IPR056309">
    <property type="entry name" value="CGL160/ATPI_dom"/>
</dbReference>
<feature type="domain" description="CGL160/ATPI" evidence="7">
    <location>
        <begin position="153"/>
        <end position="259"/>
    </location>
</feature>
<sequence length="268" mass="29536">MKDALFLSGPVGSASPTNRCSLHPASRNICSRLALRNGDPSFRNLTSSRKSWIFCAQNDQGSSSNLSDFDPDRIQLIDDLPRRRFDIGVSEEDIRKRDQFLAKIRAEEGQGITWDPSNQKMDLGEDGKKRGKNKKKKKKQPIRVFAPESPESVAQTRQEYERLKLELVGLTVALGVAGTVGCYLFFSQEASISFGVGSLGGLAYLVLLARRVDAGIGGPAGIVIPVALALLARKYDALDMFPSLIGFFMYKAAVLLHVFKDLFKNSYS</sequence>
<evidence type="ECO:0000259" key="7">
    <source>
        <dbReference type="Pfam" id="PF24763"/>
    </source>
</evidence>
<feature type="transmembrane region" description="Helical" evidence="6">
    <location>
        <begin position="241"/>
        <end position="259"/>
    </location>
</feature>
<keyword evidence="4 6" id="KW-0472">Membrane</keyword>
<name>A0A7S2JJR3_9EUKA</name>
<dbReference type="Pfam" id="PF24763">
    <property type="entry name" value="CGL160_C"/>
    <property type="match status" value="1"/>
</dbReference>
<gene>
    <name evidence="8" type="ORF">CGLO1086_LOCUS110</name>
</gene>
<dbReference type="PANTHER" id="PTHR34118">
    <property type="entry name" value="NF-KAPPA-B INHIBITOR-LIKE PROTEIN-RELATED"/>
    <property type="match status" value="1"/>
</dbReference>
<evidence type="ECO:0000256" key="5">
    <source>
        <dbReference type="SAM" id="MobiDB-lite"/>
    </source>
</evidence>
<evidence type="ECO:0000256" key="2">
    <source>
        <dbReference type="ARBA" id="ARBA00022692"/>
    </source>
</evidence>
<dbReference type="PANTHER" id="PTHR34118:SF6">
    <property type="entry name" value="PROTEIN CONSERVED ONLY IN THE GREEN LINEAGE 160, CHLOROPLASTIC"/>
    <property type="match status" value="1"/>
</dbReference>
<accession>A0A7S2JJR3</accession>